<proteinExistence type="predicted"/>
<sequence>MPPLISLETEQCEGPDLHRKGPELSRPHRILTDSHPMQLLLQREHRERVNPSFFCLSGWNSEWTLFLECSRNKTHLNDSPFNRKTTPNRAPKLNLCENPISATTNAAANLFGDPTMPGARLTPKGPGAQQASEDSHPMQLLLQRERVNPSFFRLSGWNFEWKLFLECSRSISGREMCPWHYINQTFT</sequence>
<dbReference type="AlphaFoldDB" id="A0AAV4MVB3"/>
<gene>
    <name evidence="1" type="ORF">CDAR_418751</name>
</gene>
<keyword evidence="2" id="KW-1185">Reference proteome</keyword>
<name>A0AAV4MVB3_9ARAC</name>
<protein>
    <submittedName>
        <fullName evidence="1">Uncharacterized protein</fullName>
    </submittedName>
</protein>
<organism evidence="1 2">
    <name type="scientific">Caerostris darwini</name>
    <dbReference type="NCBI Taxonomy" id="1538125"/>
    <lineage>
        <taxon>Eukaryota</taxon>
        <taxon>Metazoa</taxon>
        <taxon>Ecdysozoa</taxon>
        <taxon>Arthropoda</taxon>
        <taxon>Chelicerata</taxon>
        <taxon>Arachnida</taxon>
        <taxon>Araneae</taxon>
        <taxon>Araneomorphae</taxon>
        <taxon>Entelegynae</taxon>
        <taxon>Araneoidea</taxon>
        <taxon>Araneidae</taxon>
        <taxon>Caerostris</taxon>
    </lineage>
</organism>
<comment type="caution">
    <text evidence="1">The sequence shown here is derived from an EMBL/GenBank/DDBJ whole genome shotgun (WGS) entry which is preliminary data.</text>
</comment>
<evidence type="ECO:0000313" key="1">
    <source>
        <dbReference type="EMBL" id="GIX76344.1"/>
    </source>
</evidence>
<dbReference type="Proteomes" id="UP001054837">
    <property type="component" value="Unassembled WGS sequence"/>
</dbReference>
<reference evidence="1 2" key="1">
    <citation type="submission" date="2021-06" db="EMBL/GenBank/DDBJ databases">
        <title>Caerostris darwini draft genome.</title>
        <authorList>
            <person name="Kono N."/>
            <person name="Arakawa K."/>
        </authorList>
    </citation>
    <scope>NUCLEOTIDE SEQUENCE [LARGE SCALE GENOMIC DNA]</scope>
</reference>
<evidence type="ECO:0000313" key="2">
    <source>
        <dbReference type="Proteomes" id="UP001054837"/>
    </source>
</evidence>
<accession>A0AAV4MVB3</accession>
<dbReference type="EMBL" id="BPLQ01000920">
    <property type="protein sequence ID" value="GIX76344.1"/>
    <property type="molecule type" value="Genomic_DNA"/>
</dbReference>